<keyword evidence="2" id="KW-0560">Oxidoreductase</keyword>
<dbReference type="EMBL" id="JAANIA010000992">
    <property type="protein sequence ID" value="KAG5322417.1"/>
    <property type="molecule type" value="Genomic_DNA"/>
</dbReference>
<gene>
    <name evidence="4" type="primary">Bckdhb_0</name>
    <name evidence="4" type="ORF">G6Z78_0009825</name>
</gene>
<dbReference type="AlphaFoldDB" id="A0A836EUR1"/>
<evidence type="ECO:0000256" key="2">
    <source>
        <dbReference type="ARBA" id="ARBA00023002"/>
    </source>
</evidence>
<comment type="caution">
    <text evidence="4">The sequence shown here is derived from an EMBL/GenBank/DDBJ whole genome shotgun (WGS) entry which is preliminary data.</text>
</comment>
<feature type="non-terminal residue" evidence="4">
    <location>
        <position position="1"/>
    </location>
</feature>
<dbReference type="Pfam" id="PF02780">
    <property type="entry name" value="Transketolase_C"/>
    <property type="match status" value="1"/>
</dbReference>
<evidence type="ECO:0000256" key="1">
    <source>
        <dbReference type="ARBA" id="ARBA00001964"/>
    </source>
</evidence>
<feature type="domain" description="Transketolase C-terminal" evidence="3">
    <location>
        <begin position="134"/>
        <end position="198"/>
    </location>
</feature>
<protein>
    <submittedName>
        <fullName evidence="4">ODBB dehydrogenase</fullName>
    </submittedName>
</protein>
<dbReference type="GO" id="GO:0016491">
    <property type="term" value="F:oxidoreductase activity"/>
    <property type="evidence" value="ECO:0007669"/>
    <property type="project" value="UniProtKB-KW"/>
</dbReference>
<evidence type="ECO:0000313" key="5">
    <source>
        <dbReference type="Proteomes" id="UP000668214"/>
    </source>
</evidence>
<dbReference type="Proteomes" id="UP000668214">
    <property type="component" value="Unassembled WGS sequence"/>
</dbReference>
<dbReference type="GO" id="GO:0007584">
    <property type="term" value="P:response to nutrient"/>
    <property type="evidence" value="ECO:0007669"/>
    <property type="project" value="TreeGrafter"/>
</dbReference>
<feature type="non-terminal residue" evidence="4">
    <location>
        <position position="210"/>
    </location>
</feature>
<dbReference type="GO" id="GO:0009083">
    <property type="term" value="P:branched-chain amino acid catabolic process"/>
    <property type="evidence" value="ECO:0007669"/>
    <property type="project" value="TreeGrafter"/>
</dbReference>
<comment type="cofactor">
    <cofactor evidence="1">
        <name>thiamine diphosphate</name>
        <dbReference type="ChEBI" id="CHEBI:58937"/>
    </cofactor>
</comment>
<sequence>MPACETSRDFTTRKIAALAEHSDMSLLRKTSCGVERIASIKLDYFPELKPNTVTNAGTGTHAHIYAHKKDTGVPMCPDRTGCSRVYFYNVDHVVDPYLIAVTKRLMPSSATSLMRPFSASAVHVKLLLYRNVGQDSAKKTGRVIVAHEAPMTNGFGAEVVATIQTECFLHLEAPIQRVTGWDCPFPHIFEPFYLPDKWRCFAAVRDSLKY</sequence>
<reference evidence="4" key="1">
    <citation type="submission" date="2020-02" db="EMBL/GenBank/DDBJ databases">
        <title>Relaxed selection underlies rapid genomic changes in the transitions from sociality to social parasitism in ants.</title>
        <authorList>
            <person name="Bi X."/>
        </authorList>
    </citation>
    <scope>NUCLEOTIDE SEQUENCE</scope>
    <source>
        <strain evidence="4">BGI-DK2014c</strain>
        <tissue evidence="4">Whole body</tissue>
    </source>
</reference>
<dbReference type="PANTHER" id="PTHR42980:SF1">
    <property type="entry name" value="2-OXOISOVALERATE DEHYDROGENASE SUBUNIT BETA, MITOCHONDRIAL"/>
    <property type="match status" value="1"/>
</dbReference>
<organism evidence="4 5">
    <name type="scientific">Pseudoatta argentina</name>
    <dbReference type="NCBI Taxonomy" id="621737"/>
    <lineage>
        <taxon>Eukaryota</taxon>
        <taxon>Metazoa</taxon>
        <taxon>Ecdysozoa</taxon>
        <taxon>Arthropoda</taxon>
        <taxon>Hexapoda</taxon>
        <taxon>Insecta</taxon>
        <taxon>Pterygota</taxon>
        <taxon>Neoptera</taxon>
        <taxon>Endopterygota</taxon>
        <taxon>Hymenoptera</taxon>
        <taxon>Apocrita</taxon>
        <taxon>Aculeata</taxon>
        <taxon>Formicoidea</taxon>
        <taxon>Formicidae</taxon>
        <taxon>Myrmicinae</taxon>
        <taxon>Pseudoatta</taxon>
    </lineage>
</organism>
<dbReference type="InterPro" id="IPR009014">
    <property type="entry name" value="Transketo_C/PFOR_II"/>
</dbReference>
<evidence type="ECO:0000259" key="3">
    <source>
        <dbReference type="Pfam" id="PF02780"/>
    </source>
</evidence>
<name>A0A836EUR1_9HYME</name>
<evidence type="ECO:0000313" key="4">
    <source>
        <dbReference type="EMBL" id="KAG5322417.1"/>
    </source>
</evidence>
<dbReference type="PANTHER" id="PTHR42980">
    <property type="entry name" value="2-OXOISOVALERATE DEHYDROGENASE SUBUNIT BETA-RELATED"/>
    <property type="match status" value="1"/>
</dbReference>
<keyword evidence="5" id="KW-1185">Reference proteome</keyword>
<dbReference type="Gene3D" id="3.40.50.920">
    <property type="match status" value="1"/>
</dbReference>
<dbReference type="InterPro" id="IPR033248">
    <property type="entry name" value="Transketolase_C"/>
</dbReference>
<accession>A0A836EUR1</accession>
<dbReference type="SUPFAM" id="SSF52922">
    <property type="entry name" value="TK C-terminal domain-like"/>
    <property type="match status" value="1"/>
</dbReference>
<proteinExistence type="predicted"/>